<protein>
    <submittedName>
        <fullName evidence="1">Uncharacterized protein</fullName>
    </submittedName>
</protein>
<dbReference type="AlphaFoldDB" id="A0A0A9C5B3"/>
<name>A0A0A9C5B3_ARUDO</name>
<reference evidence="1" key="1">
    <citation type="submission" date="2014-09" db="EMBL/GenBank/DDBJ databases">
        <authorList>
            <person name="Magalhaes I.L.F."/>
            <person name="Oliveira U."/>
            <person name="Santos F.R."/>
            <person name="Vidigal T.H.D.A."/>
            <person name="Brescovit A.D."/>
            <person name="Santos A.J."/>
        </authorList>
    </citation>
    <scope>NUCLEOTIDE SEQUENCE</scope>
    <source>
        <tissue evidence="1">Shoot tissue taken approximately 20 cm above the soil surface</tissue>
    </source>
</reference>
<evidence type="ECO:0000313" key="1">
    <source>
        <dbReference type="EMBL" id="JAD71499.1"/>
    </source>
</evidence>
<dbReference type="EMBL" id="GBRH01226396">
    <property type="protein sequence ID" value="JAD71499.1"/>
    <property type="molecule type" value="Transcribed_RNA"/>
</dbReference>
<sequence length="42" mass="4741">MAAAYISLHTITRIKFHVSAAYTVNCLATKMFVLHLQSVNKF</sequence>
<organism evidence="1">
    <name type="scientific">Arundo donax</name>
    <name type="common">Giant reed</name>
    <name type="synonym">Donax arundinaceus</name>
    <dbReference type="NCBI Taxonomy" id="35708"/>
    <lineage>
        <taxon>Eukaryota</taxon>
        <taxon>Viridiplantae</taxon>
        <taxon>Streptophyta</taxon>
        <taxon>Embryophyta</taxon>
        <taxon>Tracheophyta</taxon>
        <taxon>Spermatophyta</taxon>
        <taxon>Magnoliopsida</taxon>
        <taxon>Liliopsida</taxon>
        <taxon>Poales</taxon>
        <taxon>Poaceae</taxon>
        <taxon>PACMAD clade</taxon>
        <taxon>Arundinoideae</taxon>
        <taxon>Arundineae</taxon>
        <taxon>Arundo</taxon>
    </lineage>
</organism>
<proteinExistence type="predicted"/>
<accession>A0A0A9C5B3</accession>
<reference evidence="1" key="2">
    <citation type="journal article" date="2015" name="Data Brief">
        <title>Shoot transcriptome of the giant reed, Arundo donax.</title>
        <authorList>
            <person name="Barrero R.A."/>
            <person name="Guerrero F.D."/>
            <person name="Moolhuijzen P."/>
            <person name="Goolsby J.A."/>
            <person name="Tidwell J."/>
            <person name="Bellgard S.E."/>
            <person name="Bellgard M.I."/>
        </authorList>
    </citation>
    <scope>NUCLEOTIDE SEQUENCE</scope>
    <source>
        <tissue evidence="1">Shoot tissue taken approximately 20 cm above the soil surface</tissue>
    </source>
</reference>